<dbReference type="SUPFAM" id="SSF75011">
    <property type="entry name" value="3-carboxy-cis,cis-mucoante lactonizing enzyme"/>
    <property type="match status" value="1"/>
</dbReference>
<dbReference type="PANTHER" id="PTHR23300">
    <property type="entry name" value="METHANETHIOL OXIDASE"/>
    <property type="match status" value="1"/>
</dbReference>
<dbReference type="eggNOG" id="KOG0918">
    <property type="taxonomic scope" value="Eukaryota"/>
</dbReference>
<reference evidence="9" key="1">
    <citation type="submission" date="2011-07" db="EMBL/GenBank/DDBJ databases">
        <authorList>
            <consortium name="Caenorhabditis brenneri Sequencing and Analysis Consortium"/>
            <person name="Wilson R.K."/>
        </authorList>
    </citation>
    <scope>NUCLEOTIDE SEQUENCE [LARGE SCALE GENOMIC DNA]</scope>
    <source>
        <strain evidence="9">PB2801</strain>
    </source>
</reference>
<dbReference type="OMA" id="AYDFWWH"/>
<comment type="pathway">
    <text evidence="1">Organosulfur degradation.</text>
</comment>
<dbReference type="InterPro" id="IPR008826">
    <property type="entry name" value="Se-bd"/>
</dbReference>
<dbReference type="GO" id="GO:0018549">
    <property type="term" value="F:methanethiol oxidase activity"/>
    <property type="evidence" value="ECO:0007669"/>
    <property type="project" value="UniProtKB-EC"/>
</dbReference>
<evidence type="ECO:0000256" key="5">
    <source>
        <dbReference type="ARBA" id="ARBA00023266"/>
    </source>
</evidence>
<dbReference type="EMBL" id="GL380178">
    <property type="protein sequence ID" value="EGT49308.1"/>
    <property type="molecule type" value="Genomic_DNA"/>
</dbReference>
<name>G0PAI0_CAEBE</name>
<evidence type="ECO:0000256" key="4">
    <source>
        <dbReference type="ARBA" id="ARBA00015601"/>
    </source>
</evidence>
<feature type="region of interest" description="Disordered" evidence="7">
    <location>
        <begin position="1"/>
        <end position="21"/>
    </location>
</feature>
<dbReference type="HOGENOM" id="CLU_032512_0_0_1"/>
<evidence type="ECO:0000256" key="2">
    <source>
        <dbReference type="ARBA" id="ARBA00005606"/>
    </source>
</evidence>
<gene>
    <name evidence="8" type="ORF">CAEBREN_15800</name>
</gene>
<evidence type="ECO:0000256" key="1">
    <source>
        <dbReference type="ARBA" id="ARBA00005177"/>
    </source>
</evidence>
<keyword evidence="9" id="KW-1185">Reference proteome</keyword>
<evidence type="ECO:0000313" key="8">
    <source>
        <dbReference type="EMBL" id="EGT49308.1"/>
    </source>
</evidence>
<accession>G0PAI0</accession>
<dbReference type="Proteomes" id="UP000008068">
    <property type="component" value="Unassembled WGS sequence"/>
</dbReference>
<evidence type="ECO:0000256" key="3">
    <source>
        <dbReference type="ARBA" id="ARBA00012510"/>
    </source>
</evidence>
<dbReference type="Pfam" id="PF05694">
    <property type="entry name" value="SBP56"/>
    <property type="match status" value="1"/>
</dbReference>
<dbReference type="InterPro" id="IPR015943">
    <property type="entry name" value="WD40/YVTN_repeat-like_dom_sf"/>
</dbReference>
<dbReference type="STRING" id="135651.G0PAI0"/>
<evidence type="ECO:0000256" key="7">
    <source>
        <dbReference type="SAM" id="MobiDB-lite"/>
    </source>
</evidence>
<dbReference type="InParanoid" id="G0PAI0"/>
<evidence type="ECO:0000313" key="9">
    <source>
        <dbReference type="Proteomes" id="UP000008068"/>
    </source>
</evidence>
<dbReference type="FunCoup" id="G0PAI0">
    <property type="interactions" value="664"/>
</dbReference>
<evidence type="ECO:0000256" key="6">
    <source>
        <dbReference type="ARBA" id="ARBA00047539"/>
    </source>
</evidence>
<keyword evidence="5" id="KW-0711">Selenium</keyword>
<dbReference type="PANTHER" id="PTHR23300:SF0">
    <property type="entry name" value="METHANETHIOL OXIDASE"/>
    <property type="match status" value="1"/>
</dbReference>
<comment type="catalytic activity">
    <reaction evidence="6">
        <text>methanethiol + O2 + H2O = hydrogen sulfide + formaldehyde + H2O2 + H(+)</text>
        <dbReference type="Rhea" id="RHEA:11812"/>
        <dbReference type="ChEBI" id="CHEBI:15377"/>
        <dbReference type="ChEBI" id="CHEBI:15378"/>
        <dbReference type="ChEBI" id="CHEBI:15379"/>
        <dbReference type="ChEBI" id="CHEBI:16007"/>
        <dbReference type="ChEBI" id="CHEBI:16240"/>
        <dbReference type="ChEBI" id="CHEBI:16842"/>
        <dbReference type="ChEBI" id="CHEBI:29919"/>
        <dbReference type="EC" id="1.8.3.4"/>
    </reaction>
</comment>
<protein>
    <recommendedName>
        <fullName evidence="4">Methanethiol oxidase</fullName>
        <ecNumber evidence="3">1.8.3.4</ecNumber>
    </recommendedName>
</protein>
<dbReference type="GO" id="GO:0008430">
    <property type="term" value="F:selenium binding"/>
    <property type="evidence" value="ECO:0007669"/>
    <property type="project" value="InterPro"/>
</dbReference>
<dbReference type="EC" id="1.8.3.4" evidence="3"/>
<proteinExistence type="inferred from homology"/>
<dbReference type="OrthoDB" id="10252446at2759"/>
<dbReference type="Gene3D" id="2.130.10.10">
    <property type="entry name" value="YVTN repeat-like/Quinoprotein amine dehydrogenase"/>
    <property type="match status" value="1"/>
</dbReference>
<sequence>MTPSCKSKCHGGPGYASPQDAIKGPREEVIFVTAPHAADGPDAIFTVDVNPDSDTYCQVISRVDVPNIGDEVHHTGWNACSSCHDKPTEKRSHLIVPCLNSDRIYVINVEDERNIYLQHTIEPSKLHALNLSFPHTSHCLADGNIMISTLGEADGKPSGNFLLLDGKTFEPKGTWPADGKVVPFNYDFWYQPRRNIMISTEWGSPNHIKKGFNPAHVSEGLYGNSVHIFEWDSKKHLQTIDLPMPHGALPLEVRFLHEPISENAFVGCALGSAIYRIHPDEKNPSSQVATMVSAIPSKKVSGWCLPEMPALITDILISMDDRFLYVSCWLHGDIRQYDISDPVNPKLNSQVYIGGSIHSESEVKVLDEDHEVIPALYVKGRKIEGGPQMLQLSLDGKRLYVTTSLYKKWDDQFYPSHSKTGATMLQVNIDPVTGKMELNTEFLVDFGKISGGPYLAHEMRYPGGDCTSDIWI</sequence>
<comment type="similarity">
    <text evidence="2">Belongs to the selenium-binding protein family.</text>
</comment>
<organism evidence="9">
    <name type="scientific">Caenorhabditis brenneri</name>
    <name type="common">Nematode worm</name>
    <dbReference type="NCBI Taxonomy" id="135651"/>
    <lineage>
        <taxon>Eukaryota</taxon>
        <taxon>Metazoa</taxon>
        <taxon>Ecdysozoa</taxon>
        <taxon>Nematoda</taxon>
        <taxon>Chromadorea</taxon>
        <taxon>Rhabditida</taxon>
        <taxon>Rhabditina</taxon>
        <taxon>Rhabditomorpha</taxon>
        <taxon>Rhabditoidea</taxon>
        <taxon>Rhabditidae</taxon>
        <taxon>Peloderinae</taxon>
        <taxon>Caenorhabditis</taxon>
    </lineage>
</organism>
<dbReference type="AlphaFoldDB" id="G0PAI0"/>